<dbReference type="AlphaFoldDB" id="A0A9D4R2N0"/>
<organism evidence="1 2">
    <name type="scientific">Dreissena polymorpha</name>
    <name type="common">Zebra mussel</name>
    <name type="synonym">Mytilus polymorpha</name>
    <dbReference type="NCBI Taxonomy" id="45954"/>
    <lineage>
        <taxon>Eukaryota</taxon>
        <taxon>Metazoa</taxon>
        <taxon>Spiralia</taxon>
        <taxon>Lophotrochozoa</taxon>
        <taxon>Mollusca</taxon>
        <taxon>Bivalvia</taxon>
        <taxon>Autobranchia</taxon>
        <taxon>Heteroconchia</taxon>
        <taxon>Euheterodonta</taxon>
        <taxon>Imparidentia</taxon>
        <taxon>Neoheterodontei</taxon>
        <taxon>Myida</taxon>
        <taxon>Dreissenoidea</taxon>
        <taxon>Dreissenidae</taxon>
        <taxon>Dreissena</taxon>
    </lineage>
</organism>
<evidence type="ECO:0000313" key="2">
    <source>
        <dbReference type="Proteomes" id="UP000828390"/>
    </source>
</evidence>
<reference evidence="1" key="2">
    <citation type="submission" date="2020-11" db="EMBL/GenBank/DDBJ databases">
        <authorList>
            <person name="McCartney M.A."/>
            <person name="Auch B."/>
            <person name="Kono T."/>
            <person name="Mallez S."/>
            <person name="Becker A."/>
            <person name="Gohl D.M."/>
            <person name="Silverstein K.A.T."/>
            <person name="Koren S."/>
            <person name="Bechman K.B."/>
            <person name="Herman A."/>
            <person name="Abrahante J.E."/>
            <person name="Garbe J."/>
        </authorList>
    </citation>
    <scope>NUCLEOTIDE SEQUENCE</scope>
    <source>
        <strain evidence="1">Duluth1</strain>
        <tissue evidence="1">Whole animal</tissue>
    </source>
</reference>
<proteinExistence type="predicted"/>
<accession>A0A9D4R2N0</accession>
<dbReference type="Proteomes" id="UP000828390">
    <property type="component" value="Unassembled WGS sequence"/>
</dbReference>
<evidence type="ECO:0000313" key="1">
    <source>
        <dbReference type="EMBL" id="KAH3852826.1"/>
    </source>
</evidence>
<keyword evidence="2" id="KW-1185">Reference proteome</keyword>
<name>A0A9D4R2N0_DREPO</name>
<protein>
    <submittedName>
        <fullName evidence="1">Uncharacterized protein</fullName>
    </submittedName>
</protein>
<reference evidence="1" key="1">
    <citation type="journal article" date="2019" name="bioRxiv">
        <title>The Genome of the Zebra Mussel, Dreissena polymorpha: A Resource for Invasive Species Research.</title>
        <authorList>
            <person name="McCartney M.A."/>
            <person name="Auch B."/>
            <person name="Kono T."/>
            <person name="Mallez S."/>
            <person name="Zhang Y."/>
            <person name="Obille A."/>
            <person name="Becker A."/>
            <person name="Abrahante J.E."/>
            <person name="Garbe J."/>
            <person name="Badalamenti J.P."/>
            <person name="Herman A."/>
            <person name="Mangelson H."/>
            <person name="Liachko I."/>
            <person name="Sullivan S."/>
            <person name="Sone E.D."/>
            <person name="Koren S."/>
            <person name="Silverstein K.A.T."/>
            <person name="Beckman K.B."/>
            <person name="Gohl D.M."/>
        </authorList>
    </citation>
    <scope>NUCLEOTIDE SEQUENCE</scope>
    <source>
        <strain evidence="1">Duluth1</strain>
        <tissue evidence="1">Whole animal</tissue>
    </source>
</reference>
<dbReference type="EMBL" id="JAIWYP010000003">
    <property type="protein sequence ID" value="KAH3852826.1"/>
    <property type="molecule type" value="Genomic_DNA"/>
</dbReference>
<comment type="caution">
    <text evidence="1">The sequence shown here is derived from an EMBL/GenBank/DDBJ whole genome shotgun (WGS) entry which is preliminary data.</text>
</comment>
<gene>
    <name evidence="1" type="ORF">DPMN_095347</name>
</gene>
<sequence>MDPGAAPCNLVISCTLASKPPRSHDLALMFQNFRGGPWTPIVASRLRHLAPDHFEKSADGPDSIRQLHGLSRITPEAVLVPDRHGSTRQFLTSQNCRVGLPEPQDTPERSRNYEDRHGVTRRLHGSHSLSYQIHREYLSIHCRLTYLPANVWYI</sequence>